<dbReference type="HOGENOM" id="CLU_2797842_0_0_1"/>
<proteinExistence type="predicted"/>
<organism evidence="1 3">
    <name type="scientific">Medicago truncatula</name>
    <name type="common">Barrel medic</name>
    <name type="synonym">Medicago tribuloides</name>
    <dbReference type="NCBI Taxonomy" id="3880"/>
    <lineage>
        <taxon>Eukaryota</taxon>
        <taxon>Viridiplantae</taxon>
        <taxon>Streptophyta</taxon>
        <taxon>Embryophyta</taxon>
        <taxon>Tracheophyta</taxon>
        <taxon>Spermatophyta</taxon>
        <taxon>Magnoliopsida</taxon>
        <taxon>eudicotyledons</taxon>
        <taxon>Gunneridae</taxon>
        <taxon>Pentapetalae</taxon>
        <taxon>rosids</taxon>
        <taxon>fabids</taxon>
        <taxon>Fabales</taxon>
        <taxon>Fabaceae</taxon>
        <taxon>Papilionoideae</taxon>
        <taxon>50 kb inversion clade</taxon>
        <taxon>NPAAA clade</taxon>
        <taxon>Hologalegina</taxon>
        <taxon>IRL clade</taxon>
        <taxon>Trifolieae</taxon>
        <taxon>Medicago</taxon>
    </lineage>
</organism>
<reference evidence="2" key="3">
    <citation type="submission" date="2015-04" db="UniProtKB">
        <authorList>
            <consortium name="EnsemblPlants"/>
        </authorList>
    </citation>
    <scope>IDENTIFICATION</scope>
    <source>
        <strain evidence="2">cv. Jemalong A17</strain>
    </source>
</reference>
<protein>
    <submittedName>
        <fullName evidence="1 2">Uncharacterized protein</fullName>
    </submittedName>
</protein>
<reference evidence="1 3" key="1">
    <citation type="journal article" date="2011" name="Nature">
        <title>The Medicago genome provides insight into the evolution of rhizobial symbioses.</title>
        <authorList>
            <person name="Young N.D."/>
            <person name="Debelle F."/>
            <person name="Oldroyd G.E."/>
            <person name="Geurts R."/>
            <person name="Cannon S.B."/>
            <person name="Udvardi M.K."/>
            <person name="Benedito V.A."/>
            <person name="Mayer K.F."/>
            <person name="Gouzy J."/>
            <person name="Schoof H."/>
            <person name="Van de Peer Y."/>
            <person name="Proost S."/>
            <person name="Cook D.R."/>
            <person name="Meyers B.C."/>
            <person name="Spannagl M."/>
            <person name="Cheung F."/>
            <person name="De Mita S."/>
            <person name="Krishnakumar V."/>
            <person name="Gundlach H."/>
            <person name="Zhou S."/>
            <person name="Mudge J."/>
            <person name="Bharti A.K."/>
            <person name="Murray J.D."/>
            <person name="Naoumkina M.A."/>
            <person name="Rosen B."/>
            <person name="Silverstein K.A."/>
            <person name="Tang H."/>
            <person name="Rombauts S."/>
            <person name="Zhao P.X."/>
            <person name="Zhou P."/>
            <person name="Barbe V."/>
            <person name="Bardou P."/>
            <person name="Bechner M."/>
            <person name="Bellec A."/>
            <person name="Berger A."/>
            <person name="Berges H."/>
            <person name="Bidwell S."/>
            <person name="Bisseling T."/>
            <person name="Choisne N."/>
            <person name="Couloux A."/>
            <person name="Denny R."/>
            <person name="Deshpande S."/>
            <person name="Dai X."/>
            <person name="Doyle J.J."/>
            <person name="Dudez A.M."/>
            <person name="Farmer A.D."/>
            <person name="Fouteau S."/>
            <person name="Franken C."/>
            <person name="Gibelin C."/>
            <person name="Gish J."/>
            <person name="Goldstein S."/>
            <person name="Gonzalez A.J."/>
            <person name="Green P.J."/>
            <person name="Hallab A."/>
            <person name="Hartog M."/>
            <person name="Hua A."/>
            <person name="Humphray S.J."/>
            <person name="Jeong D.H."/>
            <person name="Jing Y."/>
            <person name="Jocker A."/>
            <person name="Kenton S.M."/>
            <person name="Kim D.J."/>
            <person name="Klee K."/>
            <person name="Lai H."/>
            <person name="Lang C."/>
            <person name="Lin S."/>
            <person name="Macmil S.L."/>
            <person name="Magdelenat G."/>
            <person name="Matthews L."/>
            <person name="McCorrison J."/>
            <person name="Monaghan E.L."/>
            <person name="Mun J.H."/>
            <person name="Najar F.Z."/>
            <person name="Nicholson C."/>
            <person name="Noirot C."/>
            <person name="O'Bleness M."/>
            <person name="Paule C.R."/>
            <person name="Poulain J."/>
            <person name="Prion F."/>
            <person name="Qin B."/>
            <person name="Qu C."/>
            <person name="Retzel E.F."/>
            <person name="Riddle C."/>
            <person name="Sallet E."/>
            <person name="Samain S."/>
            <person name="Samson N."/>
            <person name="Sanders I."/>
            <person name="Saurat O."/>
            <person name="Scarpelli C."/>
            <person name="Schiex T."/>
            <person name="Segurens B."/>
            <person name="Severin A.J."/>
            <person name="Sherrier D.J."/>
            <person name="Shi R."/>
            <person name="Sims S."/>
            <person name="Singer S.R."/>
            <person name="Sinharoy S."/>
            <person name="Sterck L."/>
            <person name="Viollet A."/>
            <person name="Wang B.B."/>
            <person name="Wang K."/>
            <person name="Wang M."/>
            <person name="Wang X."/>
            <person name="Warfsmann J."/>
            <person name="Weissenbach J."/>
            <person name="White D.D."/>
            <person name="White J.D."/>
            <person name="Wiley G.B."/>
            <person name="Wincker P."/>
            <person name="Xing Y."/>
            <person name="Yang L."/>
            <person name="Yao Z."/>
            <person name="Ying F."/>
            <person name="Zhai J."/>
            <person name="Zhou L."/>
            <person name="Zuber A."/>
            <person name="Denarie J."/>
            <person name="Dixon R.A."/>
            <person name="May G.D."/>
            <person name="Schwartz D.C."/>
            <person name="Rogers J."/>
            <person name="Quetier F."/>
            <person name="Town C.D."/>
            <person name="Roe B.A."/>
        </authorList>
    </citation>
    <scope>NUCLEOTIDE SEQUENCE [LARGE SCALE GENOMIC DNA]</scope>
    <source>
        <strain evidence="1">A17</strain>
        <strain evidence="2 3">cv. Jemalong A17</strain>
    </source>
</reference>
<evidence type="ECO:0000313" key="2">
    <source>
        <dbReference type="EnsemblPlants" id="AET01412"/>
    </source>
</evidence>
<accession>A0A0C3XWM3</accession>
<reference evidence="1 3" key="2">
    <citation type="journal article" date="2014" name="BMC Genomics">
        <title>An improved genome release (version Mt4.0) for the model legume Medicago truncatula.</title>
        <authorList>
            <person name="Tang H."/>
            <person name="Krishnakumar V."/>
            <person name="Bidwell S."/>
            <person name="Rosen B."/>
            <person name="Chan A."/>
            <person name="Zhou S."/>
            <person name="Gentzbittel L."/>
            <person name="Childs K.L."/>
            <person name="Yandell M."/>
            <person name="Gundlach H."/>
            <person name="Mayer K.F."/>
            <person name="Schwartz D.C."/>
            <person name="Town C.D."/>
        </authorList>
    </citation>
    <scope>GENOME REANNOTATION</scope>
    <source>
        <strain evidence="2 3">cv. Jemalong A17</strain>
    </source>
</reference>
<evidence type="ECO:0000313" key="3">
    <source>
        <dbReference type="Proteomes" id="UP000002051"/>
    </source>
</evidence>
<dbReference type="PaxDb" id="3880-AET01412"/>
<gene>
    <name evidence="1" type="ordered locus">MTR_8g012270</name>
</gene>
<accession>G7LF54</accession>
<name>G7LF54_MEDTR</name>
<evidence type="ECO:0000313" key="1">
    <source>
        <dbReference type="EMBL" id="AET01412.2"/>
    </source>
</evidence>
<dbReference type="EMBL" id="CM001224">
    <property type="protein sequence ID" value="AET01412.2"/>
    <property type="molecule type" value="Genomic_DNA"/>
</dbReference>
<sequence length="68" mass="7782">MELLQAEEVLLSPNVKTVTSPKVEVQACPNVKMEPSLIVKKNEALPKPNKKKLYKTCNLQREWENVYA</sequence>
<dbReference type="EnsemblPlants" id="AET01412">
    <property type="protein sequence ID" value="AET01412"/>
    <property type="gene ID" value="MTR_8g012270"/>
</dbReference>
<keyword evidence="3" id="KW-1185">Reference proteome</keyword>
<dbReference type="Proteomes" id="UP000002051">
    <property type="component" value="Chromosome 8"/>
</dbReference>
<dbReference type="AlphaFoldDB" id="G7LF54"/>